<keyword evidence="2" id="KW-1185">Reference proteome</keyword>
<dbReference type="Pfam" id="PF22871">
    <property type="entry name" value="AimR"/>
    <property type="match status" value="1"/>
</dbReference>
<evidence type="ECO:0000313" key="1">
    <source>
        <dbReference type="EMBL" id="SEO06591.1"/>
    </source>
</evidence>
<organism evidence="1 2">
    <name type="scientific">Amphibacillus marinus</name>
    <dbReference type="NCBI Taxonomy" id="872970"/>
    <lineage>
        <taxon>Bacteria</taxon>
        <taxon>Bacillati</taxon>
        <taxon>Bacillota</taxon>
        <taxon>Bacilli</taxon>
        <taxon>Bacillales</taxon>
        <taxon>Bacillaceae</taxon>
        <taxon>Amphibacillus</taxon>
    </lineage>
</organism>
<dbReference type="EMBL" id="FODJ01000003">
    <property type="protein sequence ID" value="SEO06591.1"/>
    <property type="molecule type" value="Genomic_DNA"/>
</dbReference>
<dbReference type="InterPro" id="IPR047705">
    <property type="entry name" value="AimR-like"/>
</dbReference>
<gene>
    <name evidence="1" type="ORF">SAMN04488134_103268</name>
</gene>
<dbReference type="Proteomes" id="UP000199300">
    <property type="component" value="Unassembled WGS sequence"/>
</dbReference>
<name>A0A1H8LN62_9BACI</name>
<evidence type="ECO:0000313" key="2">
    <source>
        <dbReference type="Proteomes" id="UP000199300"/>
    </source>
</evidence>
<dbReference type="NCBIfam" id="NF038310">
    <property type="entry name" value="lysogeny_AimR"/>
    <property type="match status" value="1"/>
</dbReference>
<dbReference type="STRING" id="872970.SAMN04488134_103268"/>
<accession>A0A1H8LN62</accession>
<dbReference type="RefSeq" id="WP_091496188.1">
    <property type="nucleotide sequence ID" value="NZ_FODJ01000003.1"/>
</dbReference>
<dbReference type="OrthoDB" id="2692106at2"/>
<dbReference type="AlphaFoldDB" id="A0A1H8LN62"/>
<protein>
    <submittedName>
        <fullName evidence="1">Uncharacterized protein</fullName>
    </submittedName>
</protein>
<reference evidence="1 2" key="1">
    <citation type="submission" date="2016-10" db="EMBL/GenBank/DDBJ databases">
        <authorList>
            <person name="de Groot N.N."/>
        </authorList>
    </citation>
    <scope>NUCLEOTIDE SEQUENCE [LARGE SCALE GENOMIC DNA]</scope>
    <source>
        <strain evidence="1 2">CGMCC 1.10434</strain>
    </source>
</reference>
<sequence length="342" mass="40245">MIIKRADDCDFGQAHYHLDAESFYLLVQKQVPEEHLSQVMCNYFMNTKHPYSMCVGLEYLYMNDYMAELYQLIEKNRAHSNKLNQDWALVYKLMLLHEINKINKKNLLNQLHAVKTTDPALQCVILFQEHSIFTYTYESTLASNLISQYRQLFNQINNYSILRPYIENRLDRVLFIHYWKSNDIILARKHAYKVLSMSHNKTSKTIIHINLASTFIFDSFNSAKYHLNTAQKIVFETKNEFLIKLLIMQNIPFIHAHFGIVDDIKTENKSEQAHLALAKGNNALAKKILAGIKPITPFTKYYLGRAYNDKRMLMQSYNDFIEKNGDFFYARLPFKYINMEGG</sequence>
<proteinExistence type="predicted"/>